<dbReference type="AlphaFoldDB" id="A0AAE0H823"/>
<keyword evidence="1" id="KW-0732">Signal</keyword>
<dbReference type="RefSeq" id="XP_062655169.1">
    <property type="nucleotide sequence ID" value="XM_062808248.1"/>
</dbReference>
<feature type="chain" id="PRO_5042107119" evidence="1">
    <location>
        <begin position="17"/>
        <end position="87"/>
    </location>
</feature>
<evidence type="ECO:0000313" key="3">
    <source>
        <dbReference type="Proteomes" id="UP001278766"/>
    </source>
</evidence>
<organism evidence="2 3">
    <name type="scientific">Chaetomium fimeti</name>
    <dbReference type="NCBI Taxonomy" id="1854472"/>
    <lineage>
        <taxon>Eukaryota</taxon>
        <taxon>Fungi</taxon>
        <taxon>Dikarya</taxon>
        <taxon>Ascomycota</taxon>
        <taxon>Pezizomycotina</taxon>
        <taxon>Sordariomycetes</taxon>
        <taxon>Sordariomycetidae</taxon>
        <taxon>Sordariales</taxon>
        <taxon>Chaetomiaceae</taxon>
        <taxon>Chaetomium</taxon>
    </lineage>
</organism>
<evidence type="ECO:0000256" key="1">
    <source>
        <dbReference type="SAM" id="SignalP"/>
    </source>
</evidence>
<dbReference type="EMBL" id="JAUEPN010000009">
    <property type="protein sequence ID" value="KAK3291655.1"/>
    <property type="molecule type" value="Genomic_DNA"/>
</dbReference>
<keyword evidence="3" id="KW-1185">Reference proteome</keyword>
<protein>
    <submittedName>
        <fullName evidence="2">Uncharacterized protein</fullName>
    </submittedName>
</protein>
<comment type="caution">
    <text evidence="2">The sequence shown here is derived from an EMBL/GenBank/DDBJ whole genome shotgun (WGS) entry which is preliminary data.</text>
</comment>
<reference evidence="2" key="1">
    <citation type="journal article" date="2023" name="Mol. Phylogenet. Evol.">
        <title>Genome-scale phylogeny and comparative genomics of the fungal order Sordariales.</title>
        <authorList>
            <person name="Hensen N."/>
            <person name="Bonometti L."/>
            <person name="Westerberg I."/>
            <person name="Brannstrom I.O."/>
            <person name="Guillou S."/>
            <person name="Cros-Aarteil S."/>
            <person name="Calhoun S."/>
            <person name="Haridas S."/>
            <person name="Kuo A."/>
            <person name="Mondo S."/>
            <person name="Pangilinan J."/>
            <person name="Riley R."/>
            <person name="LaButti K."/>
            <person name="Andreopoulos B."/>
            <person name="Lipzen A."/>
            <person name="Chen C."/>
            <person name="Yan M."/>
            <person name="Daum C."/>
            <person name="Ng V."/>
            <person name="Clum A."/>
            <person name="Steindorff A."/>
            <person name="Ohm R.A."/>
            <person name="Martin F."/>
            <person name="Silar P."/>
            <person name="Natvig D.O."/>
            <person name="Lalanne C."/>
            <person name="Gautier V."/>
            <person name="Ament-Velasquez S.L."/>
            <person name="Kruys A."/>
            <person name="Hutchinson M.I."/>
            <person name="Powell A.J."/>
            <person name="Barry K."/>
            <person name="Miller A.N."/>
            <person name="Grigoriev I.V."/>
            <person name="Debuchy R."/>
            <person name="Gladieux P."/>
            <person name="Hiltunen Thoren M."/>
            <person name="Johannesson H."/>
        </authorList>
    </citation>
    <scope>NUCLEOTIDE SEQUENCE</scope>
    <source>
        <strain evidence="2">CBS 168.71</strain>
    </source>
</reference>
<gene>
    <name evidence="2" type="ORF">B0H64DRAFT_478385</name>
</gene>
<evidence type="ECO:0000313" key="2">
    <source>
        <dbReference type="EMBL" id="KAK3291655.1"/>
    </source>
</evidence>
<sequence>MKFSVAIVSLASLAAAAPSAPAPVEVRSGEWLACLNPCVRGCPKLGWAYLACVGACEVTCGAIANPGDVIDLDGLRELGVEVDDVEA</sequence>
<proteinExistence type="predicted"/>
<accession>A0AAE0H823</accession>
<feature type="signal peptide" evidence="1">
    <location>
        <begin position="1"/>
        <end position="16"/>
    </location>
</feature>
<dbReference type="GeneID" id="87845196"/>
<dbReference type="Proteomes" id="UP001278766">
    <property type="component" value="Unassembled WGS sequence"/>
</dbReference>
<name>A0AAE0H823_9PEZI</name>
<reference evidence="2" key="2">
    <citation type="submission" date="2023-06" db="EMBL/GenBank/DDBJ databases">
        <authorList>
            <consortium name="Lawrence Berkeley National Laboratory"/>
            <person name="Haridas S."/>
            <person name="Hensen N."/>
            <person name="Bonometti L."/>
            <person name="Westerberg I."/>
            <person name="Brannstrom I.O."/>
            <person name="Guillou S."/>
            <person name="Cros-Aarteil S."/>
            <person name="Calhoun S."/>
            <person name="Kuo A."/>
            <person name="Mondo S."/>
            <person name="Pangilinan J."/>
            <person name="Riley R."/>
            <person name="Labutti K."/>
            <person name="Andreopoulos B."/>
            <person name="Lipzen A."/>
            <person name="Chen C."/>
            <person name="Yanf M."/>
            <person name="Daum C."/>
            <person name="Ng V."/>
            <person name="Clum A."/>
            <person name="Steindorff A."/>
            <person name="Ohm R."/>
            <person name="Martin F."/>
            <person name="Silar P."/>
            <person name="Natvig D."/>
            <person name="Lalanne C."/>
            <person name="Gautier V."/>
            <person name="Ament-Velasquez S.L."/>
            <person name="Kruys A."/>
            <person name="Hutchinson M.I."/>
            <person name="Powell A.J."/>
            <person name="Barry K."/>
            <person name="Miller A.N."/>
            <person name="Grigoriev I.V."/>
            <person name="Debuchy R."/>
            <person name="Gladieux P."/>
            <person name="Thoren M.H."/>
            <person name="Johannesson H."/>
        </authorList>
    </citation>
    <scope>NUCLEOTIDE SEQUENCE</scope>
    <source>
        <strain evidence="2">CBS 168.71</strain>
    </source>
</reference>